<keyword evidence="1" id="KW-0812">Transmembrane</keyword>
<keyword evidence="1" id="KW-0472">Membrane</keyword>
<evidence type="ECO:0000256" key="1">
    <source>
        <dbReference type="SAM" id="Phobius"/>
    </source>
</evidence>
<reference evidence="2" key="1">
    <citation type="submission" date="2018-01" db="EMBL/GenBank/DDBJ databases">
        <title>Lactobacillus phages that infect wine-derived L. plantarum strains.</title>
        <authorList>
            <person name="Kyrkou I."/>
            <person name="Hestbjerg Hansen L."/>
        </authorList>
    </citation>
    <scope>NUCLEOTIDE SEQUENCE [LARGE SCALE GENOMIC DNA]</scope>
</reference>
<accession>A0A2K9VD72</accession>
<protein>
    <submittedName>
        <fullName evidence="2">Uncharacterized protein</fullName>
    </submittedName>
</protein>
<feature type="transmembrane region" description="Helical" evidence="1">
    <location>
        <begin position="58"/>
        <end position="80"/>
    </location>
</feature>
<sequence>MIMSILINKWFLIVEITYILTVFFEYLSTITAVRNADSYARQVGNELTSDVIKKGIKFGFIMEGLVGAILSGGLTAFIIAEKGTFTSFEYVVFYFVGLVISLFIRNYIYSWVTNAYSDRRVKRMKNAQAKIIKEAQKDVANGTLSPEQLEHLMDLTSGKARDSQWQK</sequence>
<dbReference type="KEGG" id="vg:54988885"/>
<proteinExistence type="predicted"/>
<evidence type="ECO:0000313" key="2">
    <source>
        <dbReference type="EMBL" id="AUV60104.1"/>
    </source>
</evidence>
<feature type="transmembrane region" description="Helical" evidence="1">
    <location>
        <begin position="6"/>
        <end position="27"/>
    </location>
</feature>
<feature type="transmembrane region" description="Helical" evidence="1">
    <location>
        <begin position="92"/>
        <end position="116"/>
    </location>
</feature>
<dbReference type="EMBL" id="MG765279">
    <property type="protein sequence ID" value="AUV60104.1"/>
    <property type="molecule type" value="Genomic_DNA"/>
</dbReference>
<evidence type="ECO:0000313" key="3">
    <source>
        <dbReference type="Proteomes" id="UP000240377"/>
    </source>
</evidence>
<keyword evidence="3" id="KW-1185">Reference proteome</keyword>
<dbReference type="Proteomes" id="UP000240377">
    <property type="component" value="Segment"/>
</dbReference>
<dbReference type="RefSeq" id="YP_009798423.1">
    <property type="nucleotide sequence ID" value="NC_047926.1"/>
</dbReference>
<keyword evidence="1" id="KW-1133">Transmembrane helix</keyword>
<organism evidence="2 3">
    <name type="scientific">Lactobacillus phage Semele</name>
    <dbReference type="NCBI Taxonomy" id="2079433"/>
    <lineage>
        <taxon>Viruses</taxon>
        <taxon>Duplodnaviria</taxon>
        <taxon>Heunggongvirae</taxon>
        <taxon>Uroviricota</taxon>
        <taxon>Caudoviricetes</taxon>
        <taxon>Herelleviridae</taxon>
        <taxon>Harbinvirus</taxon>
        <taxon>Harbinvirus semele</taxon>
    </lineage>
</organism>
<name>A0A2K9VD72_9CAUD</name>
<dbReference type="GeneID" id="54988885"/>